<dbReference type="GO" id="GO:0016829">
    <property type="term" value="F:lyase activity"/>
    <property type="evidence" value="ECO:0007669"/>
    <property type="project" value="UniProtKB-KW"/>
</dbReference>
<comment type="caution">
    <text evidence="2">The sequence shown here is derived from an EMBL/GenBank/DDBJ whole genome shotgun (WGS) entry which is preliminary data.</text>
</comment>
<feature type="compositionally biased region" description="Basic and acidic residues" evidence="1">
    <location>
        <begin position="12"/>
        <end position="28"/>
    </location>
</feature>
<evidence type="ECO:0000256" key="1">
    <source>
        <dbReference type="SAM" id="MobiDB-lite"/>
    </source>
</evidence>
<reference evidence="2 3" key="1">
    <citation type="submission" date="2019-11" db="EMBL/GenBank/DDBJ databases">
        <title>Growth characteristics of pneumococcus vary with the chemical composition of the capsule and with environmental conditions.</title>
        <authorList>
            <person name="Tothpal A."/>
            <person name="Desobry K."/>
            <person name="Joshi S."/>
            <person name="Wyllie A.L."/>
            <person name="Weinberger D.M."/>
        </authorList>
    </citation>
    <scope>NUCLEOTIDE SEQUENCE [LARGE SCALE GENOMIC DNA]</scope>
    <source>
        <strain evidence="3">pnumococcus19F</strain>
    </source>
</reference>
<sequence>VTEGKVYYANNQEDHDRNVAEHVNSKLN</sequence>
<accession>A0A6G2DCA3</accession>
<feature type="region of interest" description="Disordered" evidence="1">
    <location>
        <begin position="1"/>
        <end position="28"/>
    </location>
</feature>
<proteinExistence type="predicted"/>
<evidence type="ECO:0000313" key="2">
    <source>
        <dbReference type="EMBL" id="MTV73898.1"/>
    </source>
</evidence>
<protein>
    <submittedName>
        <fullName evidence="2">Aminodeoxychorismate lyase</fullName>
    </submittedName>
</protein>
<dbReference type="EMBL" id="WNHQ01000695">
    <property type="protein sequence ID" value="MTV73898.1"/>
    <property type="molecule type" value="Genomic_DNA"/>
</dbReference>
<keyword evidence="2" id="KW-0456">Lyase</keyword>
<name>A0A6G2DCA3_STREE</name>
<evidence type="ECO:0000313" key="3">
    <source>
        <dbReference type="Proteomes" id="UP000483094"/>
    </source>
</evidence>
<dbReference type="Proteomes" id="UP000483094">
    <property type="component" value="Unassembled WGS sequence"/>
</dbReference>
<gene>
    <name evidence="2" type="ORF">GM540_07880</name>
</gene>
<feature type="non-terminal residue" evidence="2">
    <location>
        <position position="1"/>
    </location>
</feature>
<dbReference type="AlphaFoldDB" id="A0A6G2DCA3"/>
<organism evidence="2 3">
    <name type="scientific">Streptococcus pneumoniae</name>
    <dbReference type="NCBI Taxonomy" id="1313"/>
    <lineage>
        <taxon>Bacteria</taxon>
        <taxon>Bacillati</taxon>
        <taxon>Bacillota</taxon>
        <taxon>Bacilli</taxon>
        <taxon>Lactobacillales</taxon>
        <taxon>Streptococcaceae</taxon>
        <taxon>Streptococcus</taxon>
    </lineage>
</organism>